<name>A0ABY4MIB1_9ACTN</name>
<evidence type="ECO:0000313" key="1">
    <source>
        <dbReference type="EMBL" id="UQA97549.1"/>
    </source>
</evidence>
<evidence type="ECO:0000313" key="2">
    <source>
        <dbReference type="Proteomes" id="UP000830115"/>
    </source>
</evidence>
<sequence>MAADESLSDWFARRDQQRASDRQITGTRRALPLAPGNLRASHIAPDAPRLLTEWDGHQWAPVGIAPDAAAAAVFLA</sequence>
<dbReference type="EMBL" id="CP086322">
    <property type="protein sequence ID" value="UQA97549.1"/>
    <property type="molecule type" value="Genomic_DNA"/>
</dbReference>
<dbReference type="Proteomes" id="UP000830115">
    <property type="component" value="Chromosome"/>
</dbReference>
<keyword evidence="2" id="KW-1185">Reference proteome</keyword>
<reference evidence="1" key="1">
    <citation type="submission" date="2021-10" db="EMBL/GenBank/DDBJ databases">
        <title>Streptomyces nigrumlapis sp.nov.,an antimicrobial producing actinobacterium isolated from Black Gobi rocks.</title>
        <authorList>
            <person name="Wen Y."/>
            <person name="Zhang W."/>
            <person name="Liu X.G."/>
        </authorList>
    </citation>
    <scope>NUCLEOTIDE SEQUENCE</scope>
    <source>
        <strain evidence="1">ST13-2-2</strain>
    </source>
</reference>
<gene>
    <name evidence="1" type="ORF">K9S39_41920</name>
</gene>
<dbReference type="InterPro" id="IPR045733">
    <property type="entry name" value="DUF6087"/>
</dbReference>
<dbReference type="Pfam" id="PF19565">
    <property type="entry name" value="DUF6087"/>
    <property type="match status" value="1"/>
</dbReference>
<protein>
    <submittedName>
        <fullName evidence="1">DUF6087 family protein</fullName>
    </submittedName>
</protein>
<accession>A0ABY4MIB1</accession>
<proteinExistence type="predicted"/>
<organism evidence="1 2">
    <name type="scientific">Streptomyces halobius</name>
    <dbReference type="NCBI Taxonomy" id="2879846"/>
    <lineage>
        <taxon>Bacteria</taxon>
        <taxon>Bacillati</taxon>
        <taxon>Actinomycetota</taxon>
        <taxon>Actinomycetes</taxon>
        <taxon>Kitasatosporales</taxon>
        <taxon>Streptomycetaceae</taxon>
        <taxon>Streptomyces</taxon>
    </lineage>
</organism>
<dbReference type="RefSeq" id="WP_248868522.1">
    <property type="nucleotide sequence ID" value="NZ_CP086322.1"/>
</dbReference>